<evidence type="ECO:0000313" key="1">
    <source>
        <dbReference type="EMBL" id="EIJ87482.1"/>
    </source>
</evidence>
<dbReference type="HOGENOM" id="CLU_956745_0_0_1"/>
<dbReference type="EMBL" id="GL870882">
    <property type="protein sequence ID" value="EIJ87482.1"/>
    <property type="molecule type" value="Genomic_DNA"/>
</dbReference>
<sequence>MKKNPFQCKKQKENTLEGAIHEVISGVKPEPKKQTVEPLIETIEPVQIHEAEILKTLIDQKAKEKQGQMILSNYIYNHIKLLTDEKTKTDFETTMGSLLYYQTPETHTIKKENSAAYARIFVNWREGLAGLFAEYRKANTKKTEFSFYAYSDGIVHYFHTNKCGGCERPCCANKSGYSLFIISDSQNPKELYESEFIQNGAEWYLSGRGVLFILDTLLNTQASSVCALPLVISKYPFLNGILKKPSFSIRSENRSGKKMYRIAIKGWTITSDILFVDSSHWYEMKHVEPTK</sequence>
<dbReference type="InParanoid" id="I3EE35"/>
<dbReference type="Pfam" id="PF17016">
    <property type="entry name" value="DUF5095"/>
    <property type="match status" value="1"/>
</dbReference>
<dbReference type="OMA" id="NPFQCKK"/>
<reference evidence="1" key="1">
    <citation type="submission" date="2011-01" db="EMBL/GenBank/DDBJ databases">
        <title>The Genome Sequence of Nematocida parisii strain ERTm3.</title>
        <authorList>
            <consortium name="The Broad Institute Genome Sequencing Platform"/>
            <consortium name="The Broad Institute Genome Sequencing Center for Infectious Disease"/>
            <person name="Cuomo C."/>
            <person name="Troemel E."/>
            <person name="Young S.K."/>
            <person name="Zeng Q."/>
            <person name="Gargeya S."/>
            <person name="Fitzgerald M."/>
            <person name="Haas B."/>
            <person name="Abouelleil A."/>
            <person name="Alvarado L."/>
            <person name="Arachchi H.M."/>
            <person name="Berlin A."/>
            <person name="Chapman S.B."/>
            <person name="Gearin G."/>
            <person name="Goldberg J."/>
            <person name="Griggs A."/>
            <person name="Gujja S."/>
            <person name="Hansen M."/>
            <person name="Heiman D."/>
            <person name="Howarth C."/>
            <person name="Larimer J."/>
            <person name="Lui A."/>
            <person name="MacDonald P.J.P."/>
            <person name="McCowen C."/>
            <person name="Montmayeur A."/>
            <person name="Murphy C."/>
            <person name="Neiman D."/>
            <person name="Pearson M."/>
            <person name="Priest M."/>
            <person name="Roberts A."/>
            <person name="Saif S."/>
            <person name="Shea T."/>
            <person name="Sisk P."/>
            <person name="Stolte C."/>
            <person name="Sykes S."/>
            <person name="Wortman J."/>
            <person name="Nusbaum C."/>
            <person name="Birren B."/>
        </authorList>
    </citation>
    <scope>NUCLEOTIDE SEQUENCE</scope>
    <source>
        <strain evidence="1">ERTm3</strain>
    </source>
</reference>
<dbReference type="OrthoDB" id="2195196at2759"/>
<organism evidence="1 2">
    <name type="scientific">Nematocida parisii (strain ERTm3)</name>
    <name type="common">Nematode killer fungus</name>
    <dbReference type="NCBI Taxonomy" id="935791"/>
    <lineage>
        <taxon>Eukaryota</taxon>
        <taxon>Fungi</taxon>
        <taxon>Fungi incertae sedis</taxon>
        <taxon>Microsporidia</taxon>
        <taxon>Nematocida</taxon>
    </lineage>
</organism>
<proteinExistence type="predicted"/>
<accession>I3EE35</accession>
<dbReference type="Proteomes" id="UP000002872">
    <property type="component" value="Unassembled WGS sequence"/>
</dbReference>
<dbReference type="VEuPathDB" id="MicrosporidiaDB:NEQG_02363"/>
<protein>
    <submittedName>
        <fullName evidence="1">Uncharacterized protein</fullName>
    </submittedName>
</protein>
<name>I3EE35_NEMP3</name>
<keyword evidence="2" id="KW-1185">Reference proteome</keyword>
<dbReference type="AlphaFoldDB" id="I3EE35"/>
<dbReference type="InterPro" id="IPR031515">
    <property type="entry name" value="DUF5095"/>
</dbReference>
<gene>
    <name evidence="1" type="ORF">NEQG_02363</name>
</gene>
<evidence type="ECO:0000313" key="2">
    <source>
        <dbReference type="Proteomes" id="UP000002872"/>
    </source>
</evidence>